<dbReference type="Gene3D" id="1.20.120.10">
    <property type="entry name" value="Cytochrome c/b562"/>
    <property type="match status" value="1"/>
</dbReference>
<gene>
    <name evidence="5" type="ORF">P255_00279</name>
</gene>
<evidence type="ECO:0000256" key="3">
    <source>
        <dbReference type="PIRSR" id="PIRSR000029-1"/>
    </source>
</evidence>
<dbReference type="Pfam" id="PF07361">
    <property type="entry name" value="Cytochrom_B562"/>
    <property type="match status" value="1"/>
</dbReference>
<keyword evidence="3" id="KW-0479">Metal-binding</keyword>
<dbReference type="PIRSF" id="PIRSF000029">
    <property type="entry name" value="Cytochrome_b562"/>
    <property type="match status" value="1"/>
</dbReference>
<dbReference type="STRING" id="396323.VH98_00435"/>
<evidence type="ECO:0000256" key="2">
    <source>
        <dbReference type="ARBA" id="ARBA00022729"/>
    </source>
</evidence>
<keyword evidence="6" id="KW-1185">Reference proteome</keyword>
<comment type="caution">
    <text evidence="5">The sequence shown here is derived from an EMBL/GenBank/DDBJ whole genome shotgun (WGS) entry which is preliminary data.</text>
</comment>
<feature type="chain" id="PRO_5004710607" description="Cytochrome b562" evidence="4">
    <location>
        <begin position="23"/>
        <end position="129"/>
    </location>
</feature>
<accession>V2UQ67</accession>
<dbReference type="GO" id="GO:0005506">
    <property type="term" value="F:iron ion binding"/>
    <property type="evidence" value="ECO:0007669"/>
    <property type="project" value="InterPro"/>
</dbReference>
<dbReference type="RefSeq" id="WP_004899301.1">
    <property type="nucleotide sequence ID" value="NZ_BBTI01000003.1"/>
</dbReference>
<dbReference type="Proteomes" id="UP000018418">
    <property type="component" value="Unassembled WGS sequence"/>
</dbReference>
<dbReference type="EMBL" id="AYEU01000003">
    <property type="protein sequence ID" value="ESK52137.1"/>
    <property type="molecule type" value="Genomic_DNA"/>
</dbReference>
<dbReference type="GO" id="GO:0042597">
    <property type="term" value="C:periplasmic space"/>
    <property type="evidence" value="ECO:0007669"/>
    <property type="project" value="InterPro"/>
</dbReference>
<feature type="binding site" description="axial binding residue" evidence="3">
    <location>
        <position position="29"/>
    </location>
    <ligand>
        <name>heme b</name>
        <dbReference type="ChEBI" id="CHEBI:60344"/>
    </ligand>
    <ligandPart>
        <name>Fe</name>
        <dbReference type="ChEBI" id="CHEBI:18248"/>
    </ligandPart>
</feature>
<dbReference type="OrthoDB" id="6539015at2"/>
<comment type="similarity">
    <text evidence="1">Belongs to the cytochrome b562 family.</text>
</comment>
<keyword evidence="3" id="KW-0349">Heme</keyword>
<dbReference type="InterPro" id="IPR009155">
    <property type="entry name" value="Cyt_b562"/>
</dbReference>
<evidence type="ECO:0000256" key="1">
    <source>
        <dbReference type="ARBA" id="ARBA00005523"/>
    </source>
</evidence>
<proteinExistence type="inferred from homology"/>
<feature type="signal peptide" evidence="4">
    <location>
        <begin position="1"/>
        <end position="22"/>
    </location>
</feature>
<evidence type="ECO:0000256" key="4">
    <source>
        <dbReference type="SAM" id="SignalP"/>
    </source>
</evidence>
<name>V2UQ67_9GAMM</name>
<keyword evidence="2 4" id="KW-0732">Signal</keyword>
<dbReference type="GO" id="GO:0022900">
    <property type="term" value="P:electron transport chain"/>
    <property type="evidence" value="ECO:0007669"/>
    <property type="project" value="InterPro"/>
</dbReference>
<reference evidence="5 6" key="1">
    <citation type="submission" date="2013-10" db="EMBL/GenBank/DDBJ databases">
        <title>The Genome Sequence of Acinetobacter brisouii CIP 110357.</title>
        <authorList>
            <consortium name="The Broad Institute Genomics Platform"/>
            <consortium name="The Broad Institute Genome Sequencing Center for Infectious Disease"/>
            <person name="Cerqueira G."/>
            <person name="Feldgarden M."/>
            <person name="Courvalin P."/>
            <person name="Grillot-Courvalin C."/>
            <person name="Clermont D."/>
            <person name="Rocha E."/>
            <person name="Yoon E.-J."/>
            <person name="Nemec A."/>
            <person name="Young S.K."/>
            <person name="Zeng Q."/>
            <person name="Gargeya S."/>
            <person name="Fitzgerald M."/>
            <person name="Abouelleil A."/>
            <person name="Alvarado L."/>
            <person name="Berlin A.M."/>
            <person name="Chapman S.B."/>
            <person name="Gainer-Dewar J."/>
            <person name="Goldberg J."/>
            <person name="Gnerre S."/>
            <person name="Griggs A."/>
            <person name="Gujja S."/>
            <person name="Hansen M."/>
            <person name="Howarth C."/>
            <person name="Imamovic A."/>
            <person name="Ireland A."/>
            <person name="Larimer J."/>
            <person name="McCowan C."/>
            <person name="Murphy C."/>
            <person name="Pearson M."/>
            <person name="Poon T.W."/>
            <person name="Priest M."/>
            <person name="Roberts A."/>
            <person name="Saif S."/>
            <person name="Shea T."/>
            <person name="Sykes S."/>
            <person name="Wortman J."/>
            <person name="Nusbaum C."/>
            <person name="Birren B."/>
        </authorList>
    </citation>
    <scope>NUCLEOTIDE SEQUENCE [LARGE SCALE GENOMIC DNA]</scope>
    <source>
        <strain evidence="5 6">CIP 110357</strain>
    </source>
</reference>
<organism evidence="5 6">
    <name type="scientific">Acinetobacter brisouii CIP 110357</name>
    <dbReference type="NCBI Taxonomy" id="1341683"/>
    <lineage>
        <taxon>Bacteria</taxon>
        <taxon>Pseudomonadati</taxon>
        <taxon>Pseudomonadota</taxon>
        <taxon>Gammaproteobacteria</taxon>
        <taxon>Moraxellales</taxon>
        <taxon>Moraxellaceae</taxon>
        <taxon>Acinetobacter</taxon>
    </lineage>
</organism>
<evidence type="ECO:0000313" key="5">
    <source>
        <dbReference type="EMBL" id="ESK52137.1"/>
    </source>
</evidence>
<keyword evidence="3" id="KW-0408">Iron</keyword>
<dbReference type="GO" id="GO:0020037">
    <property type="term" value="F:heme binding"/>
    <property type="evidence" value="ECO:0007669"/>
    <property type="project" value="InterPro"/>
</dbReference>
<dbReference type="HOGENOM" id="CLU_140814_1_1_6"/>
<evidence type="ECO:0000313" key="6">
    <source>
        <dbReference type="Proteomes" id="UP000018418"/>
    </source>
</evidence>
<evidence type="ECO:0008006" key="7">
    <source>
        <dbReference type="Google" id="ProtNLM"/>
    </source>
</evidence>
<feature type="binding site" description="axial binding residue" evidence="3">
    <location>
        <position position="125"/>
    </location>
    <ligand>
        <name>heme b</name>
        <dbReference type="ChEBI" id="CHEBI:60344"/>
    </ligand>
    <ligandPart>
        <name>Fe</name>
        <dbReference type="ChEBI" id="CHEBI:18248"/>
    </ligandPart>
</feature>
<dbReference type="PATRIC" id="fig|1341683.3.peg.274"/>
<protein>
    <recommendedName>
        <fullName evidence="7">Cytochrome b562</fullName>
    </recommendedName>
</protein>
<dbReference type="SUPFAM" id="SSF47175">
    <property type="entry name" value="Cytochromes"/>
    <property type="match status" value="1"/>
</dbReference>
<dbReference type="InterPro" id="IPR010980">
    <property type="entry name" value="Cyt_c/b562"/>
</dbReference>
<comment type="cofactor">
    <cofactor evidence="3">
        <name>heme b</name>
        <dbReference type="ChEBI" id="CHEBI:60344"/>
    </cofactor>
    <text evidence="3">Binds 1 heme b (iron(II)-protoporphyrin IX) group per molecule.</text>
</comment>
<sequence>MKRIGQMIGAITLSLAVQSVFAADLGQDMETLENNYELFQETQNTQQALSALIAMQKAVLDAKQSIPMKLIGQPDSSPEVLGYRKALDSLNTELTQTLALVKAGNLQQAHEQAIPAIDSMRKTNHQKFR</sequence>
<dbReference type="GO" id="GO:0009055">
    <property type="term" value="F:electron transfer activity"/>
    <property type="evidence" value="ECO:0007669"/>
    <property type="project" value="InterPro"/>
</dbReference>
<dbReference type="AlphaFoldDB" id="V2UQ67"/>